<evidence type="ECO:0000313" key="3">
    <source>
        <dbReference type="Proteomes" id="UP000727654"/>
    </source>
</evidence>
<gene>
    <name evidence="2" type="ORF">LMG23992_02819</name>
</gene>
<name>A0ABM8X4U1_9BURK</name>
<protein>
    <submittedName>
        <fullName evidence="2">Uncharacterized protein</fullName>
    </submittedName>
</protein>
<feature type="region of interest" description="Disordered" evidence="1">
    <location>
        <begin position="25"/>
        <end position="61"/>
    </location>
</feature>
<evidence type="ECO:0000313" key="2">
    <source>
        <dbReference type="EMBL" id="CAG9174921.1"/>
    </source>
</evidence>
<keyword evidence="3" id="KW-1185">Reference proteome</keyword>
<dbReference type="EMBL" id="CAJZAI010000006">
    <property type="protein sequence ID" value="CAG9174921.1"/>
    <property type="molecule type" value="Genomic_DNA"/>
</dbReference>
<evidence type="ECO:0000256" key="1">
    <source>
        <dbReference type="SAM" id="MobiDB-lite"/>
    </source>
</evidence>
<sequence>MDLDFLRQARNRFLQTSTVFLGLPGGPGPAVPSGCPAGQPDSSGPQLPAWPFAQHSLPTVA</sequence>
<dbReference type="RefSeq" id="WP_224080414.1">
    <property type="nucleotide sequence ID" value="NZ_CAJZAI010000006.1"/>
</dbReference>
<reference evidence="2 3" key="1">
    <citation type="submission" date="2021-08" db="EMBL/GenBank/DDBJ databases">
        <authorList>
            <person name="Peeters C."/>
        </authorList>
    </citation>
    <scope>NUCLEOTIDE SEQUENCE [LARGE SCALE GENOMIC DNA]</scope>
    <source>
        <strain evidence="2 3">LMG 23992</strain>
    </source>
</reference>
<dbReference type="Proteomes" id="UP000727654">
    <property type="component" value="Unassembled WGS sequence"/>
</dbReference>
<accession>A0ABM8X4U1</accession>
<organism evidence="2 3">
    <name type="scientific">Cupriavidus laharis</name>
    <dbReference type="NCBI Taxonomy" id="151654"/>
    <lineage>
        <taxon>Bacteria</taxon>
        <taxon>Pseudomonadati</taxon>
        <taxon>Pseudomonadota</taxon>
        <taxon>Betaproteobacteria</taxon>
        <taxon>Burkholderiales</taxon>
        <taxon>Burkholderiaceae</taxon>
        <taxon>Cupriavidus</taxon>
    </lineage>
</organism>
<proteinExistence type="predicted"/>
<comment type="caution">
    <text evidence="2">The sequence shown here is derived from an EMBL/GenBank/DDBJ whole genome shotgun (WGS) entry which is preliminary data.</text>
</comment>